<dbReference type="AlphaFoldDB" id="A0A5K1J7T7"/>
<dbReference type="GO" id="GO:0000976">
    <property type="term" value="F:transcription cis-regulatory region binding"/>
    <property type="evidence" value="ECO:0007669"/>
    <property type="project" value="TreeGrafter"/>
</dbReference>
<gene>
    <name evidence="4" type="primary">kdgR_2</name>
    <name evidence="4" type="ORF">KCJAJFAP_00420</name>
</gene>
<dbReference type="Pfam" id="PF13377">
    <property type="entry name" value="Peripla_BP_3"/>
    <property type="match status" value="1"/>
</dbReference>
<evidence type="ECO:0000256" key="1">
    <source>
        <dbReference type="ARBA" id="ARBA00023015"/>
    </source>
</evidence>
<dbReference type="PANTHER" id="PTHR30146:SF154">
    <property type="entry name" value="TRANSCRIPTION REGULATOR, MEMBER OF GALR FAMILY"/>
    <property type="match status" value="1"/>
</dbReference>
<dbReference type="Proteomes" id="UP000361836">
    <property type="component" value="Unassembled WGS sequence"/>
</dbReference>
<dbReference type="Gene3D" id="1.10.260.40">
    <property type="entry name" value="lambda repressor-like DNA-binding domains"/>
    <property type="match status" value="1"/>
</dbReference>
<dbReference type="SUPFAM" id="SSF47413">
    <property type="entry name" value="lambda repressor-like DNA-binding domains"/>
    <property type="match status" value="1"/>
</dbReference>
<keyword evidence="1" id="KW-0805">Transcription regulation</keyword>
<dbReference type="InterPro" id="IPR028082">
    <property type="entry name" value="Peripla_BP_I"/>
</dbReference>
<keyword evidence="2" id="KW-0238">DNA-binding</keyword>
<dbReference type="Pfam" id="PF00356">
    <property type="entry name" value="LacI"/>
    <property type="match status" value="1"/>
</dbReference>
<dbReference type="InterPro" id="IPR046335">
    <property type="entry name" value="LacI/GalR-like_sensor"/>
</dbReference>
<accession>A0A5K1J7T7</accession>
<dbReference type="Gene3D" id="3.40.50.2300">
    <property type="match status" value="2"/>
</dbReference>
<dbReference type="SUPFAM" id="SSF53822">
    <property type="entry name" value="Periplasmic binding protein-like I"/>
    <property type="match status" value="1"/>
</dbReference>
<dbReference type="PROSITE" id="PS50932">
    <property type="entry name" value="HTH_LACI_2"/>
    <property type="match status" value="1"/>
</dbReference>
<evidence type="ECO:0000313" key="5">
    <source>
        <dbReference type="Proteomes" id="UP000361836"/>
    </source>
</evidence>
<reference evidence="4 5" key="1">
    <citation type="submission" date="2019-10" db="EMBL/GenBank/DDBJ databases">
        <authorList>
            <person name="Wolf R A."/>
        </authorList>
    </citation>
    <scope>NUCLEOTIDE SEQUENCE [LARGE SCALE GENOMIC DNA]</scope>
    <source>
        <strain evidence="4">Collinsella_aerofaciens_MC2</strain>
    </source>
</reference>
<dbReference type="CDD" id="cd01392">
    <property type="entry name" value="HTH_LacI"/>
    <property type="match status" value="1"/>
</dbReference>
<dbReference type="EMBL" id="CABWIE010000019">
    <property type="protein sequence ID" value="VWL96497.1"/>
    <property type="molecule type" value="Genomic_DNA"/>
</dbReference>
<proteinExistence type="predicted"/>
<evidence type="ECO:0000256" key="2">
    <source>
        <dbReference type="ARBA" id="ARBA00023125"/>
    </source>
</evidence>
<dbReference type="InterPro" id="IPR000843">
    <property type="entry name" value="HTH_LacI"/>
</dbReference>
<dbReference type="RefSeq" id="WP_152076631.1">
    <property type="nucleotide sequence ID" value="NZ_CAAKNU010000048.1"/>
</dbReference>
<dbReference type="PANTHER" id="PTHR30146">
    <property type="entry name" value="LACI-RELATED TRANSCRIPTIONAL REPRESSOR"/>
    <property type="match status" value="1"/>
</dbReference>
<dbReference type="CDD" id="cd06283">
    <property type="entry name" value="PBP1_RegR_EndR_KdgR-like"/>
    <property type="match status" value="1"/>
</dbReference>
<dbReference type="GO" id="GO:0003700">
    <property type="term" value="F:DNA-binding transcription factor activity"/>
    <property type="evidence" value="ECO:0007669"/>
    <property type="project" value="TreeGrafter"/>
</dbReference>
<keyword evidence="5" id="KW-1185">Reference proteome</keyword>
<evidence type="ECO:0000256" key="3">
    <source>
        <dbReference type="ARBA" id="ARBA00023163"/>
    </source>
</evidence>
<keyword evidence="3" id="KW-0804">Transcription</keyword>
<sequence length="340" mass="37549">MASQNNAKKRVTIKEIAAMAGTSKTTVSFYLNGKTDRMSDETQARIRKAIHDTGYEPSPLARGMNAKSSQMIGVIIGDITNTFANQLVKGIDTVTSAEGYRMLVCASNFDRQGELAYIDRLIALGVDGFIVQPTARFKEISKSISDAGKPLVFIDSKLYDFSSNWVKTDNYEASYQAVEACIEKGYKRFLVVTATPGLISSRIERFSGFVDALEAHDLGFTQFLIENDQVNNEKLESFLAANIDGSTPTLIFAPNCWALPDIYKCCKAYYPLMPNTVGLLGFDNTEWVSVASPSVSVVEQPAREEGQTAARILLDLIAEKEQVETHQVLDCSIRWNESTL</sequence>
<protein>
    <submittedName>
        <fullName evidence="4">HTH-type transcriptional regulator KdgR</fullName>
    </submittedName>
</protein>
<name>A0A5K1J7T7_9ACTN</name>
<organism evidence="4 5">
    <name type="scientific">Collinsella aerofaciens</name>
    <dbReference type="NCBI Taxonomy" id="74426"/>
    <lineage>
        <taxon>Bacteria</taxon>
        <taxon>Bacillati</taxon>
        <taxon>Actinomycetota</taxon>
        <taxon>Coriobacteriia</taxon>
        <taxon>Coriobacteriales</taxon>
        <taxon>Coriobacteriaceae</taxon>
        <taxon>Collinsella</taxon>
    </lineage>
</organism>
<dbReference type="InterPro" id="IPR010982">
    <property type="entry name" value="Lambda_DNA-bd_dom_sf"/>
</dbReference>
<evidence type="ECO:0000313" key="4">
    <source>
        <dbReference type="EMBL" id="VWL96497.1"/>
    </source>
</evidence>
<dbReference type="SMART" id="SM00354">
    <property type="entry name" value="HTH_LACI"/>
    <property type="match status" value="1"/>
</dbReference>